<evidence type="ECO:0000256" key="4">
    <source>
        <dbReference type="ARBA" id="ARBA00022490"/>
    </source>
</evidence>
<protein>
    <recommendedName>
        <fullName evidence="10">Quinone oxidoreductase</fullName>
        <ecNumber evidence="9">1.6.5.5</ecNumber>
    </recommendedName>
    <alternativeName>
        <fullName evidence="12">NADPH:quinone reductase</fullName>
    </alternativeName>
    <alternativeName>
        <fullName evidence="11">Zeta-crystallin</fullName>
    </alternativeName>
</protein>
<feature type="domain" description="Enoyl reductase (ER)" evidence="14">
    <location>
        <begin position="17"/>
        <end position="327"/>
    </location>
</feature>
<evidence type="ECO:0000256" key="8">
    <source>
        <dbReference type="ARBA" id="ARBA00023002"/>
    </source>
</evidence>
<evidence type="ECO:0000256" key="2">
    <source>
        <dbReference type="ARBA" id="ARBA00010371"/>
    </source>
</evidence>
<keyword evidence="6" id="KW-0694">RNA-binding</keyword>
<sequence>MATEQKLMRAIRVFEFGGPEVLKFQSDVAVPIPKDHQVLIKVYACGVNPVDTYIRSGTYGRKPHFPFTPGFDVAGVIEAVGDNVSGFKKGDRVFTINTISGGYAEYAVAADDAVYILPEKLDFKQGAAIGIPYFTAYRALIQRARVKPGESVLVHGASGGTGIAACQIARAYGLKVLGTAGTEEGRNIVLRNGAHEVFNHREVNYIDKIKKSVGEKGIDVIIEMLANVNLSNDLKLLSNGGRVVVVGSRGSVEISPSDAMRKEASIIGVALFNSTKEEFQQFAAALQAGMEIGWLIPVIGSQYPLEKVAQAHENIINSSGANGKMILLI</sequence>
<organism evidence="15 16">
    <name type="scientific">Rousettus aegyptiacus</name>
    <name type="common">Egyptian fruit bat</name>
    <name type="synonym">Pteropus aegyptiacus</name>
    <dbReference type="NCBI Taxonomy" id="9407"/>
    <lineage>
        <taxon>Eukaryota</taxon>
        <taxon>Metazoa</taxon>
        <taxon>Chordata</taxon>
        <taxon>Craniata</taxon>
        <taxon>Vertebrata</taxon>
        <taxon>Euteleostomi</taxon>
        <taxon>Mammalia</taxon>
        <taxon>Eutheria</taxon>
        <taxon>Laurasiatheria</taxon>
        <taxon>Chiroptera</taxon>
        <taxon>Yinpterochiroptera</taxon>
        <taxon>Pteropodoidea</taxon>
        <taxon>Pteropodidae</taxon>
        <taxon>Rousettinae</taxon>
        <taxon>Rousettus</taxon>
    </lineage>
</organism>
<evidence type="ECO:0000256" key="9">
    <source>
        <dbReference type="ARBA" id="ARBA00038919"/>
    </source>
</evidence>
<dbReference type="Proteomes" id="UP000593571">
    <property type="component" value="Unassembled WGS sequence"/>
</dbReference>
<dbReference type="InterPro" id="IPR002364">
    <property type="entry name" value="Quin_OxRdtase/zeta-crystal_CS"/>
</dbReference>
<comment type="similarity">
    <text evidence="2">Belongs to the zinc-containing alcohol dehydrogenase family. Quinone oxidoreductase subfamily.</text>
</comment>
<evidence type="ECO:0000256" key="1">
    <source>
        <dbReference type="ARBA" id="ARBA00004496"/>
    </source>
</evidence>
<keyword evidence="7" id="KW-0007">Acetylation</keyword>
<reference evidence="15 16" key="1">
    <citation type="journal article" date="2020" name="Nature">
        <title>Six reference-quality genomes reveal evolution of bat adaptations.</title>
        <authorList>
            <person name="Jebb D."/>
            <person name="Huang Z."/>
            <person name="Pippel M."/>
            <person name="Hughes G.M."/>
            <person name="Lavrichenko K."/>
            <person name="Devanna P."/>
            <person name="Winkler S."/>
            <person name="Jermiin L.S."/>
            <person name="Skirmuntt E.C."/>
            <person name="Katzourakis A."/>
            <person name="Burkitt-Gray L."/>
            <person name="Ray D.A."/>
            <person name="Sullivan K.A.M."/>
            <person name="Roscito J.G."/>
            <person name="Kirilenko B.M."/>
            <person name="Davalos L.M."/>
            <person name="Corthals A.P."/>
            <person name="Power M.L."/>
            <person name="Jones G."/>
            <person name="Ransome R.D."/>
            <person name="Dechmann D.K.N."/>
            <person name="Locatelli A.G."/>
            <person name="Puechmaille S.J."/>
            <person name="Fedrigo O."/>
            <person name="Jarvis E.D."/>
            <person name="Hiller M."/>
            <person name="Vernes S.C."/>
            <person name="Myers E.W."/>
            <person name="Teeling E.C."/>
        </authorList>
    </citation>
    <scope>NUCLEOTIDE SEQUENCE [LARGE SCALE GENOMIC DNA]</scope>
    <source>
        <strain evidence="15">MRouAeg1</strain>
        <tissue evidence="15">Muscle</tissue>
    </source>
</reference>
<dbReference type="EMBL" id="JACASE010000001">
    <property type="protein sequence ID" value="KAF6504507.1"/>
    <property type="molecule type" value="Genomic_DNA"/>
</dbReference>
<evidence type="ECO:0000256" key="6">
    <source>
        <dbReference type="ARBA" id="ARBA00022884"/>
    </source>
</evidence>
<dbReference type="OrthoDB" id="3941538at2759"/>
<evidence type="ECO:0000256" key="7">
    <source>
        <dbReference type="ARBA" id="ARBA00022990"/>
    </source>
</evidence>
<dbReference type="EC" id="1.6.5.5" evidence="9"/>
<dbReference type="SMART" id="SM00829">
    <property type="entry name" value="PKS_ER"/>
    <property type="match status" value="1"/>
</dbReference>
<gene>
    <name evidence="15" type="ORF">HJG63_003388</name>
</gene>
<dbReference type="InterPro" id="IPR036291">
    <property type="entry name" value="NAD(P)-bd_dom_sf"/>
</dbReference>
<comment type="subcellular location">
    <subcellularLocation>
        <location evidence="1">Cytoplasm</location>
    </subcellularLocation>
</comment>
<evidence type="ECO:0000256" key="13">
    <source>
        <dbReference type="ARBA" id="ARBA00048980"/>
    </source>
</evidence>
<comment type="subunit">
    <text evidence="3">Homotetramer.</text>
</comment>
<dbReference type="SUPFAM" id="SSF51735">
    <property type="entry name" value="NAD(P)-binding Rossmann-fold domains"/>
    <property type="match status" value="1"/>
</dbReference>
<dbReference type="GO" id="GO:0005829">
    <property type="term" value="C:cytosol"/>
    <property type="evidence" value="ECO:0007669"/>
    <property type="project" value="TreeGrafter"/>
</dbReference>
<dbReference type="GO" id="GO:0070402">
    <property type="term" value="F:NADPH binding"/>
    <property type="evidence" value="ECO:0007669"/>
    <property type="project" value="TreeGrafter"/>
</dbReference>
<evidence type="ECO:0000313" key="15">
    <source>
        <dbReference type="EMBL" id="KAF6504507.1"/>
    </source>
</evidence>
<dbReference type="Gene3D" id="3.90.180.10">
    <property type="entry name" value="Medium-chain alcohol dehydrogenases, catalytic domain"/>
    <property type="match status" value="1"/>
</dbReference>
<dbReference type="FunFam" id="3.90.180.10:FF:000072">
    <property type="entry name" value="Crystallin zeta"/>
    <property type="match status" value="1"/>
</dbReference>
<dbReference type="InterPro" id="IPR013154">
    <property type="entry name" value="ADH-like_N"/>
</dbReference>
<proteinExistence type="inferred from homology"/>
<dbReference type="PANTHER" id="PTHR44154:SF1">
    <property type="entry name" value="QUINONE OXIDOREDUCTASE"/>
    <property type="match status" value="1"/>
</dbReference>
<dbReference type="CDD" id="cd08253">
    <property type="entry name" value="zeta_crystallin"/>
    <property type="match status" value="1"/>
</dbReference>
<dbReference type="Gene3D" id="3.40.50.720">
    <property type="entry name" value="NAD(P)-binding Rossmann-like Domain"/>
    <property type="match status" value="1"/>
</dbReference>
<evidence type="ECO:0000256" key="3">
    <source>
        <dbReference type="ARBA" id="ARBA00011881"/>
    </source>
</evidence>
<dbReference type="Pfam" id="PF08240">
    <property type="entry name" value="ADH_N"/>
    <property type="match status" value="1"/>
</dbReference>
<comment type="caution">
    <text evidence="15">The sequence shown here is derived from an EMBL/GenBank/DDBJ whole genome shotgun (WGS) entry which is preliminary data.</text>
</comment>
<comment type="catalytic activity">
    <reaction evidence="13">
        <text>2 a quinone + NADPH + H(+) = 2 a 1,4-benzosemiquinone + NADP(+)</text>
        <dbReference type="Rhea" id="RHEA:14269"/>
        <dbReference type="ChEBI" id="CHEBI:15378"/>
        <dbReference type="ChEBI" id="CHEBI:57783"/>
        <dbReference type="ChEBI" id="CHEBI:58349"/>
        <dbReference type="ChEBI" id="CHEBI:132124"/>
        <dbReference type="ChEBI" id="CHEBI:134225"/>
        <dbReference type="EC" id="1.6.5.5"/>
    </reaction>
</comment>
<evidence type="ECO:0000256" key="12">
    <source>
        <dbReference type="ARBA" id="ARBA00043088"/>
    </source>
</evidence>
<evidence type="ECO:0000256" key="10">
    <source>
        <dbReference type="ARBA" id="ARBA00039192"/>
    </source>
</evidence>
<dbReference type="InterPro" id="IPR051603">
    <property type="entry name" value="Zinc-ADH_QOR/CCCR"/>
</dbReference>
<evidence type="ECO:0000256" key="5">
    <source>
        <dbReference type="ARBA" id="ARBA00022857"/>
    </source>
</evidence>
<name>A0A7J8K6N2_ROUAE</name>
<evidence type="ECO:0000256" key="11">
    <source>
        <dbReference type="ARBA" id="ARBA00042763"/>
    </source>
</evidence>
<dbReference type="PROSITE" id="PS01162">
    <property type="entry name" value="QOR_ZETA_CRYSTAL"/>
    <property type="match status" value="1"/>
</dbReference>
<dbReference type="FunFam" id="3.90.180.10:FF:000016">
    <property type="entry name" value="Quinone oxidoreductase"/>
    <property type="match status" value="1"/>
</dbReference>
<keyword evidence="5" id="KW-0521">NADP</keyword>
<dbReference type="AlphaFoldDB" id="A0A7J8K6N2"/>
<dbReference type="InterPro" id="IPR013149">
    <property type="entry name" value="ADH-like_C"/>
</dbReference>
<dbReference type="Pfam" id="PF00107">
    <property type="entry name" value="ADH_zinc_N"/>
    <property type="match status" value="1"/>
</dbReference>
<dbReference type="GO" id="GO:0003730">
    <property type="term" value="F:mRNA 3'-UTR binding"/>
    <property type="evidence" value="ECO:0007669"/>
    <property type="project" value="UniProtKB-ARBA"/>
</dbReference>
<evidence type="ECO:0000313" key="16">
    <source>
        <dbReference type="Proteomes" id="UP000593571"/>
    </source>
</evidence>
<keyword evidence="8" id="KW-0560">Oxidoreductase</keyword>
<accession>A0A7J8K6N2</accession>
<dbReference type="SUPFAM" id="SSF50129">
    <property type="entry name" value="GroES-like"/>
    <property type="match status" value="1"/>
</dbReference>
<dbReference type="GO" id="GO:0003960">
    <property type="term" value="F:quinone reductase (NADPH) activity"/>
    <property type="evidence" value="ECO:0007669"/>
    <property type="project" value="UniProtKB-EC"/>
</dbReference>
<keyword evidence="4" id="KW-0963">Cytoplasm</keyword>
<dbReference type="FunFam" id="3.40.50.720:FF:000244">
    <property type="entry name" value="quinone oxidoreductase"/>
    <property type="match status" value="1"/>
</dbReference>
<evidence type="ECO:0000259" key="14">
    <source>
        <dbReference type="SMART" id="SM00829"/>
    </source>
</evidence>
<dbReference type="InterPro" id="IPR020843">
    <property type="entry name" value="ER"/>
</dbReference>
<keyword evidence="16" id="KW-1185">Reference proteome</keyword>
<dbReference type="PANTHER" id="PTHR44154">
    <property type="entry name" value="QUINONE OXIDOREDUCTASE"/>
    <property type="match status" value="1"/>
</dbReference>
<dbReference type="InterPro" id="IPR011032">
    <property type="entry name" value="GroES-like_sf"/>
</dbReference>
<dbReference type="GO" id="GO:0008270">
    <property type="term" value="F:zinc ion binding"/>
    <property type="evidence" value="ECO:0007669"/>
    <property type="project" value="InterPro"/>
</dbReference>